<evidence type="ECO:0000256" key="4">
    <source>
        <dbReference type="ARBA" id="ARBA00023136"/>
    </source>
</evidence>
<dbReference type="Gene3D" id="2.40.30.170">
    <property type="match status" value="1"/>
</dbReference>
<accession>A0A7X0JA20</accession>
<evidence type="ECO:0000256" key="3">
    <source>
        <dbReference type="ARBA" id="ARBA00022989"/>
    </source>
</evidence>
<comment type="subcellular location">
    <subcellularLocation>
        <location evidence="1">Membrane</location>
        <topology evidence="1">Single-pass membrane protein</topology>
    </subcellularLocation>
</comment>
<keyword evidence="3 5" id="KW-1133">Transmembrane helix</keyword>
<keyword evidence="4 5" id="KW-0472">Membrane</keyword>
<protein>
    <submittedName>
        <fullName evidence="7">HlyD family secretion protein</fullName>
    </submittedName>
</protein>
<feature type="transmembrane region" description="Helical" evidence="5">
    <location>
        <begin position="28"/>
        <end position="50"/>
    </location>
</feature>
<dbReference type="Pfam" id="PF26002">
    <property type="entry name" value="Beta-barrel_AprE"/>
    <property type="match status" value="1"/>
</dbReference>
<keyword evidence="2 5" id="KW-0812">Transmembrane</keyword>
<feature type="domain" description="AprE-like beta-barrel" evidence="6">
    <location>
        <begin position="330"/>
        <end position="410"/>
    </location>
</feature>
<dbReference type="AlphaFoldDB" id="A0A7X0JA20"/>
<dbReference type="PANTHER" id="PTHR30386">
    <property type="entry name" value="MEMBRANE FUSION SUBUNIT OF EMRAB-TOLC MULTIDRUG EFFLUX PUMP"/>
    <property type="match status" value="1"/>
</dbReference>
<dbReference type="RefSeq" id="WP_184629270.1">
    <property type="nucleotide sequence ID" value="NZ_JACHCC010000020.1"/>
</dbReference>
<dbReference type="GO" id="GO:0016020">
    <property type="term" value="C:membrane"/>
    <property type="evidence" value="ECO:0007669"/>
    <property type="project" value="UniProtKB-SubCell"/>
</dbReference>
<reference evidence="7 8" key="1">
    <citation type="submission" date="2020-08" db="EMBL/GenBank/DDBJ databases">
        <title>Genomic Encyclopedia of Type Strains, Phase IV (KMG-V): Genome sequencing to study the core and pangenomes of soil and plant-associated prokaryotes.</title>
        <authorList>
            <person name="Whitman W."/>
        </authorList>
    </citation>
    <scope>NUCLEOTIDE SEQUENCE [LARGE SCALE GENOMIC DNA]</scope>
    <source>
        <strain evidence="7 8">M2T3</strain>
    </source>
</reference>
<dbReference type="PRINTS" id="PR01490">
    <property type="entry name" value="RTXTOXIND"/>
</dbReference>
<evidence type="ECO:0000259" key="6">
    <source>
        <dbReference type="Pfam" id="PF26002"/>
    </source>
</evidence>
<sequence length="429" mass="49566">MPFENQNSLDRHHSEEIQDIISKPPAWLIRWGLTVVFTVIGVIISMSAFIKYPDVITASLKVNSLNSPKPVISKISAKLIKIFVKDNVSVSRDQSLAFLESTADHMQVLNLLTQLKNLQSKLRINKIMPLDYDPQNTILGELQANYESFNQSYLTYQSSISNGFYLKKRSYLERDLLIIENQKGQLENQLQLQKTDYEISKNEYDMHSKLYEKKVEAQSEFQKERSKLIAKKYPLQQTEGALLSNSIDYFTKKKEILELDNTISDDKLKFTQALNSLISAIEDWKKKYILSSPETGRVVFLKTVQENQFINVNDEVLYINPGNTDFYGDMSIPQYKIGKVRKGQKVLIKLKSYPFEEYGVLYGRIESITNVPYRDSVFVSKVSLDLKDRSWLRSNIHLKNGMTADAEIITEDATLLKRLVRNFTKMINH</sequence>
<gene>
    <name evidence="7" type="ORF">HDF25_005218</name>
</gene>
<dbReference type="InterPro" id="IPR050739">
    <property type="entry name" value="MFP"/>
</dbReference>
<dbReference type="InterPro" id="IPR058982">
    <property type="entry name" value="Beta-barrel_AprE"/>
</dbReference>
<name>A0A7X0JA20_9SPHI</name>
<evidence type="ECO:0000256" key="2">
    <source>
        <dbReference type="ARBA" id="ARBA00022692"/>
    </source>
</evidence>
<organism evidence="7 8">
    <name type="scientific">Pedobacter cryoconitis</name>
    <dbReference type="NCBI Taxonomy" id="188932"/>
    <lineage>
        <taxon>Bacteria</taxon>
        <taxon>Pseudomonadati</taxon>
        <taxon>Bacteroidota</taxon>
        <taxon>Sphingobacteriia</taxon>
        <taxon>Sphingobacteriales</taxon>
        <taxon>Sphingobacteriaceae</taxon>
        <taxon>Pedobacter</taxon>
    </lineage>
</organism>
<dbReference type="PANTHER" id="PTHR30386:SF26">
    <property type="entry name" value="TRANSPORT PROTEIN COMB"/>
    <property type="match status" value="1"/>
</dbReference>
<evidence type="ECO:0000256" key="1">
    <source>
        <dbReference type="ARBA" id="ARBA00004167"/>
    </source>
</evidence>
<dbReference type="Proteomes" id="UP000521017">
    <property type="component" value="Unassembled WGS sequence"/>
</dbReference>
<comment type="caution">
    <text evidence="7">The sequence shown here is derived from an EMBL/GenBank/DDBJ whole genome shotgun (WGS) entry which is preliminary data.</text>
</comment>
<evidence type="ECO:0000313" key="7">
    <source>
        <dbReference type="EMBL" id="MBB6503032.1"/>
    </source>
</evidence>
<evidence type="ECO:0000313" key="8">
    <source>
        <dbReference type="Proteomes" id="UP000521017"/>
    </source>
</evidence>
<dbReference type="EMBL" id="JACHCC010000020">
    <property type="protein sequence ID" value="MBB6503032.1"/>
    <property type="molecule type" value="Genomic_DNA"/>
</dbReference>
<evidence type="ECO:0000256" key="5">
    <source>
        <dbReference type="SAM" id="Phobius"/>
    </source>
</evidence>
<proteinExistence type="predicted"/>